<name>A0A0A2UNR6_9BACI</name>
<evidence type="ECO:0000313" key="4">
    <source>
        <dbReference type="Proteomes" id="UP000030153"/>
    </source>
</evidence>
<proteinExistence type="predicted"/>
<feature type="transmembrane region" description="Helical" evidence="2">
    <location>
        <begin position="37"/>
        <end position="56"/>
    </location>
</feature>
<evidence type="ECO:0000313" key="3">
    <source>
        <dbReference type="EMBL" id="KGP89902.1"/>
    </source>
</evidence>
<keyword evidence="4" id="KW-1185">Reference proteome</keyword>
<dbReference type="RefSeq" id="WP_036787183.1">
    <property type="nucleotide sequence ID" value="NZ_AVBG01000019.1"/>
</dbReference>
<dbReference type="OrthoDB" id="2991180at2"/>
<evidence type="ECO:0000256" key="1">
    <source>
        <dbReference type="SAM" id="Coils"/>
    </source>
</evidence>
<accession>A0A0A2UNR6</accession>
<dbReference type="Pfam" id="PF04977">
    <property type="entry name" value="DivIC"/>
    <property type="match status" value="1"/>
</dbReference>
<protein>
    <submittedName>
        <fullName evidence="3">Cell division protein</fullName>
    </submittedName>
</protein>
<dbReference type="PANTHER" id="PTHR40027:SF1">
    <property type="entry name" value="CELL DIVISION PROTEIN DIVIC"/>
    <property type="match status" value="1"/>
</dbReference>
<keyword evidence="2" id="KW-0472">Membrane</keyword>
<feature type="coiled-coil region" evidence="1">
    <location>
        <begin position="55"/>
        <end position="96"/>
    </location>
</feature>
<dbReference type="Proteomes" id="UP000030153">
    <property type="component" value="Unassembled WGS sequence"/>
</dbReference>
<keyword evidence="1" id="KW-0175">Coiled coil</keyword>
<sequence length="126" mass="15039">MQDQRDSVAKIDSGYVKQYDAYVERQHKKKKRLIRRLALFTIASLLLLGGLLTYHIQQRTLYAEKQAKYEELQEQMNLLEKQEKDFKEEIKLLNDEEYVLQIARTNYFFSKEGEIIFKIPDNGPSY</sequence>
<keyword evidence="2" id="KW-0812">Transmembrane</keyword>
<reference evidence="3 4" key="1">
    <citation type="submission" date="2013-08" db="EMBL/GenBank/DDBJ databases">
        <title>Genome of Pontibacillus chungwhensis.</title>
        <authorList>
            <person name="Wang Q."/>
            <person name="Wang G."/>
        </authorList>
    </citation>
    <scope>NUCLEOTIDE SEQUENCE [LARGE SCALE GENOMIC DNA]</scope>
    <source>
        <strain evidence="3 4">BH030062</strain>
    </source>
</reference>
<dbReference type="EMBL" id="AVBG01000019">
    <property type="protein sequence ID" value="KGP89902.1"/>
    <property type="molecule type" value="Genomic_DNA"/>
</dbReference>
<keyword evidence="3" id="KW-0131">Cell cycle</keyword>
<keyword evidence="2" id="KW-1133">Transmembrane helix</keyword>
<dbReference type="PANTHER" id="PTHR40027">
    <property type="entry name" value="CELL DIVISION PROTEIN DIVIC"/>
    <property type="match status" value="1"/>
</dbReference>
<comment type="caution">
    <text evidence="3">The sequence shown here is derived from an EMBL/GenBank/DDBJ whole genome shotgun (WGS) entry which is preliminary data.</text>
</comment>
<dbReference type="InterPro" id="IPR039076">
    <property type="entry name" value="DivIC"/>
</dbReference>
<dbReference type="GO" id="GO:0051301">
    <property type="term" value="P:cell division"/>
    <property type="evidence" value="ECO:0007669"/>
    <property type="project" value="UniProtKB-KW"/>
</dbReference>
<dbReference type="AlphaFoldDB" id="A0A0A2UNR6"/>
<gene>
    <name evidence="3" type="ORF">N780_09705</name>
</gene>
<dbReference type="eggNOG" id="COG2919">
    <property type="taxonomic scope" value="Bacteria"/>
</dbReference>
<evidence type="ECO:0000256" key="2">
    <source>
        <dbReference type="SAM" id="Phobius"/>
    </source>
</evidence>
<keyword evidence="3" id="KW-0132">Cell division</keyword>
<dbReference type="STRING" id="1385513.N780_09705"/>
<organism evidence="3 4">
    <name type="scientific">Pontibacillus chungwhensis BH030062</name>
    <dbReference type="NCBI Taxonomy" id="1385513"/>
    <lineage>
        <taxon>Bacteria</taxon>
        <taxon>Bacillati</taxon>
        <taxon>Bacillota</taxon>
        <taxon>Bacilli</taxon>
        <taxon>Bacillales</taxon>
        <taxon>Bacillaceae</taxon>
        <taxon>Pontibacillus</taxon>
    </lineage>
</organism>
<dbReference type="InterPro" id="IPR007060">
    <property type="entry name" value="FtsL/DivIC"/>
</dbReference>